<organism evidence="3 4">
    <name type="scientific">Leucocoprinus leucothites</name>
    <dbReference type="NCBI Taxonomy" id="201217"/>
    <lineage>
        <taxon>Eukaryota</taxon>
        <taxon>Fungi</taxon>
        <taxon>Dikarya</taxon>
        <taxon>Basidiomycota</taxon>
        <taxon>Agaricomycotina</taxon>
        <taxon>Agaricomycetes</taxon>
        <taxon>Agaricomycetidae</taxon>
        <taxon>Agaricales</taxon>
        <taxon>Agaricineae</taxon>
        <taxon>Agaricaceae</taxon>
        <taxon>Leucocoprinus</taxon>
    </lineage>
</organism>
<feature type="domain" description="Deoxyribonuclease NucA/NucB" evidence="2">
    <location>
        <begin position="153"/>
        <end position="258"/>
    </location>
</feature>
<comment type="caution">
    <text evidence="3">The sequence shown here is derived from an EMBL/GenBank/DDBJ whole genome shotgun (WGS) entry which is preliminary data.</text>
</comment>
<evidence type="ECO:0000256" key="1">
    <source>
        <dbReference type="SAM" id="SignalP"/>
    </source>
</evidence>
<dbReference type="EMBL" id="JAACJO010000004">
    <property type="protein sequence ID" value="KAF5359230.1"/>
    <property type="molecule type" value="Genomic_DNA"/>
</dbReference>
<feature type="chain" id="PRO_5034346892" description="Deoxyribonuclease NucA/NucB domain-containing protein" evidence="1">
    <location>
        <begin position="21"/>
        <end position="771"/>
    </location>
</feature>
<dbReference type="GO" id="GO:0045047">
    <property type="term" value="P:protein targeting to ER"/>
    <property type="evidence" value="ECO:0007669"/>
    <property type="project" value="InterPro"/>
</dbReference>
<dbReference type="Pfam" id="PF10032">
    <property type="entry name" value="Pho88"/>
    <property type="match status" value="1"/>
</dbReference>
<dbReference type="OrthoDB" id="3259102at2759"/>
<evidence type="ECO:0000313" key="3">
    <source>
        <dbReference type="EMBL" id="KAF5359230.1"/>
    </source>
</evidence>
<dbReference type="InterPro" id="IPR012098">
    <property type="entry name" value="SND3_fun"/>
</dbReference>
<evidence type="ECO:0000313" key="4">
    <source>
        <dbReference type="Proteomes" id="UP000559027"/>
    </source>
</evidence>
<feature type="signal peptide" evidence="1">
    <location>
        <begin position="1"/>
        <end position="20"/>
    </location>
</feature>
<name>A0A8H5G6S0_9AGAR</name>
<gene>
    <name evidence="3" type="ORF">D9756_002867</name>
</gene>
<accession>A0A8H5G6S0</accession>
<keyword evidence="4" id="KW-1185">Reference proteome</keyword>
<reference evidence="3 4" key="1">
    <citation type="journal article" date="2020" name="ISME J.">
        <title>Uncovering the hidden diversity of litter-decomposition mechanisms in mushroom-forming fungi.</title>
        <authorList>
            <person name="Floudas D."/>
            <person name="Bentzer J."/>
            <person name="Ahren D."/>
            <person name="Johansson T."/>
            <person name="Persson P."/>
            <person name="Tunlid A."/>
        </authorList>
    </citation>
    <scope>NUCLEOTIDE SEQUENCE [LARGE SCALE GENOMIC DNA]</scope>
    <source>
        <strain evidence="3 4">CBS 146.42</strain>
    </source>
</reference>
<dbReference type="GO" id="GO:0005783">
    <property type="term" value="C:endoplasmic reticulum"/>
    <property type="evidence" value="ECO:0007669"/>
    <property type="project" value="InterPro"/>
</dbReference>
<dbReference type="Pfam" id="PF14040">
    <property type="entry name" value="DNase_NucA_NucB"/>
    <property type="match status" value="1"/>
</dbReference>
<keyword evidence="1" id="KW-0732">Signal</keyword>
<dbReference type="Proteomes" id="UP000559027">
    <property type="component" value="Unassembled WGS sequence"/>
</dbReference>
<proteinExistence type="predicted"/>
<sequence length="771" mass="82517">MLSHMIALLLLSFCHIAVEAVSELTYSTPLTIHKTSLLSSSAHQSIRASTGRSLDALLKRQEKICLGGPGGPFCSSDTCCAAGEQCLGTSGCCPAEMTICSITEGCCPVEDQCCSEGCCISGAICERNECIDASLKIYRFEIEKDNQDLLRNMCNGMRGKNTDTLTYRGMDEKERAQTRKAAGCVPGFCAKQIAAGLVPETFNSCDEYPPASSLEGGQPIDEIHRTANCIPDRQNSHQGGKLSSLGKNLKRGDKFVISVDCDKVLGARSKRALAHESEHVQVMEDAEARSDVGVILNARDDDKVSKSGNETVDHGVFDDESGEKQSFLLAPFGDLDPGNYTVQINIVNGSTLGGYILDNGGLNYTSNDTGISSGSSQNYSFFLEDWTSGLGLFIKTAMVLNYMNVQVIILETSFWVSLTVHIHTPHTSQQLTFVADQKKNAQTVLKHVEASNAMVSDQDKLATTTVCDYNRMRLQPYATTTSLEPLNSCAQHVLALMGLKGLFDAKPITIHILGIPATGDLKRPFSSPSLMGLHEFSPASGSSLDALLKRQTKICSAGPGGPTCSPTTCCAAGEHIDCDKVLGARSKRALAPHCEDAENGGVGSDNGVLFNTRDDEKISKSGNETVDHAVFDDGSGTGQSFLLAPFGDLDPGNYTVQVNIINGSTLGGYILDNGGLNYTSSDTGLSSGPSQEYSFFLEDWTPGLGLFIKTNDNDTTINWSLEGTIVQPDTSNSSTATPSATASPTSAAERPIIYLYTTVLTCLFYVQFLLV</sequence>
<dbReference type="InterPro" id="IPR029476">
    <property type="entry name" value="DNase_NucA_NucB"/>
</dbReference>
<evidence type="ECO:0000259" key="2">
    <source>
        <dbReference type="Pfam" id="PF14040"/>
    </source>
</evidence>
<protein>
    <recommendedName>
        <fullName evidence="2">Deoxyribonuclease NucA/NucB domain-containing protein</fullName>
    </recommendedName>
</protein>
<dbReference type="AlphaFoldDB" id="A0A8H5G6S0"/>